<protein>
    <submittedName>
        <fullName evidence="1">Uncharacterized protein</fullName>
    </submittedName>
</protein>
<keyword evidence="2" id="KW-1185">Reference proteome</keyword>
<name>A0A9P5MNZ6_9AGAM</name>
<feature type="non-terminal residue" evidence="1">
    <location>
        <position position="80"/>
    </location>
</feature>
<reference evidence="1" key="2">
    <citation type="journal article" date="2020" name="Nat. Commun.">
        <title>Large-scale genome sequencing of mycorrhizal fungi provides insights into the early evolution of symbiotic traits.</title>
        <authorList>
            <person name="Miyauchi S."/>
            <person name="Kiss E."/>
            <person name="Kuo A."/>
            <person name="Drula E."/>
            <person name="Kohler A."/>
            <person name="Sanchez-Garcia M."/>
            <person name="Morin E."/>
            <person name="Andreopoulos B."/>
            <person name="Barry K.W."/>
            <person name="Bonito G."/>
            <person name="Buee M."/>
            <person name="Carver A."/>
            <person name="Chen C."/>
            <person name="Cichocki N."/>
            <person name="Clum A."/>
            <person name="Culley D."/>
            <person name="Crous P.W."/>
            <person name="Fauchery L."/>
            <person name="Girlanda M."/>
            <person name="Hayes R.D."/>
            <person name="Keri Z."/>
            <person name="LaButti K."/>
            <person name="Lipzen A."/>
            <person name="Lombard V."/>
            <person name="Magnuson J."/>
            <person name="Maillard F."/>
            <person name="Murat C."/>
            <person name="Nolan M."/>
            <person name="Ohm R.A."/>
            <person name="Pangilinan J."/>
            <person name="Pereira M.F."/>
            <person name="Perotto S."/>
            <person name="Peter M."/>
            <person name="Pfister S."/>
            <person name="Riley R."/>
            <person name="Sitrit Y."/>
            <person name="Stielow J.B."/>
            <person name="Szollosi G."/>
            <person name="Zifcakova L."/>
            <person name="Stursova M."/>
            <person name="Spatafora J.W."/>
            <person name="Tedersoo L."/>
            <person name="Vaario L.M."/>
            <person name="Yamada A."/>
            <person name="Yan M."/>
            <person name="Wang P."/>
            <person name="Xu J."/>
            <person name="Bruns T."/>
            <person name="Baldrian P."/>
            <person name="Vilgalys R."/>
            <person name="Dunand C."/>
            <person name="Henrissat B."/>
            <person name="Grigoriev I.V."/>
            <person name="Hibbett D."/>
            <person name="Nagy L.G."/>
            <person name="Martin F.M."/>
        </authorList>
    </citation>
    <scope>NUCLEOTIDE SEQUENCE</scope>
    <source>
        <strain evidence="1">Prilba</strain>
    </source>
</reference>
<evidence type="ECO:0000313" key="2">
    <source>
        <dbReference type="Proteomes" id="UP000759537"/>
    </source>
</evidence>
<evidence type="ECO:0000313" key="1">
    <source>
        <dbReference type="EMBL" id="KAF8460869.1"/>
    </source>
</evidence>
<dbReference type="Proteomes" id="UP000759537">
    <property type="component" value="Unassembled WGS sequence"/>
</dbReference>
<sequence length="80" mass="9404">IEGTKPGQCTVECPVCPHPRRNVPLDWNMAPENIKWKYWLILTVDANFQMKNKERNTWDTPALGDGWVHFVPETPYMEYV</sequence>
<comment type="caution">
    <text evidence="1">The sequence shown here is derived from an EMBL/GenBank/DDBJ whole genome shotgun (WGS) entry which is preliminary data.</text>
</comment>
<reference evidence="1" key="1">
    <citation type="submission" date="2019-10" db="EMBL/GenBank/DDBJ databases">
        <authorList>
            <consortium name="DOE Joint Genome Institute"/>
            <person name="Kuo A."/>
            <person name="Miyauchi S."/>
            <person name="Kiss E."/>
            <person name="Drula E."/>
            <person name="Kohler A."/>
            <person name="Sanchez-Garcia M."/>
            <person name="Andreopoulos B."/>
            <person name="Barry K.W."/>
            <person name="Bonito G."/>
            <person name="Buee M."/>
            <person name="Carver A."/>
            <person name="Chen C."/>
            <person name="Cichocki N."/>
            <person name="Clum A."/>
            <person name="Culley D."/>
            <person name="Crous P.W."/>
            <person name="Fauchery L."/>
            <person name="Girlanda M."/>
            <person name="Hayes R."/>
            <person name="Keri Z."/>
            <person name="LaButti K."/>
            <person name="Lipzen A."/>
            <person name="Lombard V."/>
            <person name="Magnuson J."/>
            <person name="Maillard F."/>
            <person name="Morin E."/>
            <person name="Murat C."/>
            <person name="Nolan M."/>
            <person name="Ohm R."/>
            <person name="Pangilinan J."/>
            <person name="Pereira M."/>
            <person name="Perotto S."/>
            <person name="Peter M."/>
            <person name="Riley R."/>
            <person name="Sitrit Y."/>
            <person name="Stielow B."/>
            <person name="Szollosi G."/>
            <person name="Zifcakova L."/>
            <person name="Stursova M."/>
            <person name="Spatafora J.W."/>
            <person name="Tedersoo L."/>
            <person name="Vaario L.-M."/>
            <person name="Yamada A."/>
            <person name="Yan M."/>
            <person name="Wang P."/>
            <person name="Xu J."/>
            <person name="Bruns T."/>
            <person name="Baldrian P."/>
            <person name="Vilgalys R."/>
            <person name="Henrissat B."/>
            <person name="Grigoriev I.V."/>
            <person name="Hibbett D."/>
            <person name="Nagy L.G."/>
            <person name="Martin F.M."/>
        </authorList>
    </citation>
    <scope>NUCLEOTIDE SEQUENCE</scope>
    <source>
        <strain evidence="1">Prilba</strain>
    </source>
</reference>
<gene>
    <name evidence="1" type="ORF">DFH94DRAFT_603240</name>
</gene>
<dbReference type="OrthoDB" id="3235114at2759"/>
<proteinExistence type="predicted"/>
<organism evidence="1 2">
    <name type="scientific">Russula ochroleuca</name>
    <dbReference type="NCBI Taxonomy" id="152965"/>
    <lineage>
        <taxon>Eukaryota</taxon>
        <taxon>Fungi</taxon>
        <taxon>Dikarya</taxon>
        <taxon>Basidiomycota</taxon>
        <taxon>Agaricomycotina</taxon>
        <taxon>Agaricomycetes</taxon>
        <taxon>Russulales</taxon>
        <taxon>Russulaceae</taxon>
        <taxon>Russula</taxon>
    </lineage>
</organism>
<feature type="non-terminal residue" evidence="1">
    <location>
        <position position="1"/>
    </location>
</feature>
<accession>A0A9P5MNZ6</accession>
<dbReference type="AlphaFoldDB" id="A0A9P5MNZ6"/>
<dbReference type="EMBL" id="WHVB01000151">
    <property type="protein sequence ID" value="KAF8460869.1"/>
    <property type="molecule type" value="Genomic_DNA"/>
</dbReference>